<feature type="transmembrane region" description="Helical" evidence="5">
    <location>
        <begin position="38"/>
        <end position="59"/>
    </location>
</feature>
<dbReference type="OrthoDB" id="5511599at2759"/>
<keyword evidence="5" id="KW-1133">Transmembrane helix</keyword>
<dbReference type="EMBL" id="KV425554">
    <property type="protein sequence ID" value="KZT29387.1"/>
    <property type="molecule type" value="Genomic_DNA"/>
</dbReference>
<protein>
    <submittedName>
        <fullName evidence="6">Uncharacterized protein</fullName>
    </submittedName>
</protein>
<evidence type="ECO:0000313" key="6">
    <source>
        <dbReference type="EMBL" id="KZT29387.1"/>
    </source>
</evidence>
<dbReference type="AlphaFoldDB" id="A0A165V9Y5"/>
<dbReference type="STRING" id="1314782.A0A165V9Y5"/>
<gene>
    <name evidence="6" type="ORF">NEOLEDRAFT_1128120</name>
</gene>
<comment type="subcellular location">
    <subcellularLocation>
        <location evidence="1">Mitochondrion inner membrane</location>
    </subcellularLocation>
</comment>
<keyword evidence="2" id="KW-0999">Mitochondrion inner membrane</keyword>
<keyword evidence="4 5" id="KW-0472">Membrane</keyword>
<evidence type="ECO:0000256" key="4">
    <source>
        <dbReference type="ARBA" id="ARBA00023136"/>
    </source>
</evidence>
<sequence length="65" mass="7556">MFNALVNKPYHIIERQQLVQRSTAPIYYRLPRSNIYMASYYTLFTIGMLSSAYGAFSLIKGKKTE</sequence>
<evidence type="ECO:0000256" key="2">
    <source>
        <dbReference type="ARBA" id="ARBA00022792"/>
    </source>
</evidence>
<name>A0A165V9Y5_9AGAM</name>
<dbReference type="InParanoid" id="A0A165V9Y5"/>
<evidence type="ECO:0000256" key="3">
    <source>
        <dbReference type="ARBA" id="ARBA00023128"/>
    </source>
</evidence>
<proteinExistence type="predicted"/>
<dbReference type="Proteomes" id="UP000076761">
    <property type="component" value="Unassembled WGS sequence"/>
</dbReference>
<dbReference type="Pfam" id="PF02238">
    <property type="entry name" value="COX7a"/>
    <property type="match status" value="1"/>
</dbReference>
<evidence type="ECO:0000256" key="1">
    <source>
        <dbReference type="ARBA" id="ARBA00004273"/>
    </source>
</evidence>
<organism evidence="6 7">
    <name type="scientific">Neolentinus lepideus HHB14362 ss-1</name>
    <dbReference type="NCBI Taxonomy" id="1314782"/>
    <lineage>
        <taxon>Eukaryota</taxon>
        <taxon>Fungi</taxon>
        <taxon>Dikarya</taxon>
        <taxon>Basidiomycota</taxon>
        <taxon>Agaricomycotina</taxon>
        <taxon>Agaricomycetes</taxon>
        <taxon>Gloeophyllales</taxon>
        <taxon>Gloeophyllaceae</taxon>
        <taxon>Neolentinus</taxon>
    </lineage>
</organism>
<dbReference type="GO" id="GO:0005743">
    <property type="term" value="C:mitochondrial inner membrane"/>
    <property type="evidence" value="ECO:0007669"/>
    <property type="project" value="UniProtKB-SubCell"/>
</dbReference>
<evidence type="ECO:0000256" key="5">
    <source>
        <dbReference type="SAM" id="Phobius"/>
    </source>
</evidence>
<keyword evidence="5" id="KW-0812">Transmembrane</keyword>
<dbReference type="InterPro" id="IPR039297">
    <property type="entry name" value="COX7a"/>
</dbReference>
<reference evidence="6 7" key="1">
    <citation type="journal article" date="2016" name="Mol. Biol. Evol.">
        <title>Comparative Genomics of Early-Diverging Mushroom-Forming Fungi Provides Insights into the Origins of Lignocellulose Decay Capabilities.</title>
        <authorList>
            <person name="Nagy L.G."/>
            <person name="Riley R."/>
            <person name="Tritt A."/>
            <person name="Adam C."/>
            <person name="Daum C."/>
            <person name="Floudas D."/>
            <person name="Sun H."/>
            <person name="Yadav J.S."/>
            <person name="Pangilinan J."/>
            <person name="Larsson K.H."/>
            <person name="Matsuura K."/>
            <person name="Barry K."/>
            <person name="Labutti K."/>
            <person name="Kuo R."/>
            <person name="Ohm R.A."/>
            <person name="Bhattacharya S.S."/>
            <person name="Shirouzu T."/>
            <person name="Yoshinaga Y."/>
            <person name="Martin F.M."/>
            <person name="Grigoriev I.V."/>
            <person name="Hibbett D.S."/>
        </authorList>
    </citation>
    <scope>NUCLEOTIDE SEQUENCE [LARGE SCALE GENOMIC DNA]</scope>
    <source>
        <strain evidence="6 7">HHB14362 ss-1</strain>
    </source>
</reference>
<evidence type="ECO:0000313" key="7">
    <source>
        <dbReference type="Proteomes" id="UP000076761"/>
    </source>
</evidence>
<keyword evidence="7" id="KW-1185">Reference proteome</keyword>
<keyword evidence="3" id="KW-0496">Mitochondrion</keyword>
<accession>A0A165V9Y5</accession>